<dbReference type="RefSeq" id="WP_145213948.1">
    <property type="nucleotide sequence ID" value="NZ_CP036432.1"/>
</dbReference>
<proteinExistence type="predicted"/>
<gene>
    <name evidence="1" type="ORF">TBK1r_39160</name>
</gene>
<sequence length="322" mass="34959">MPVRFVAVLTLFLMCGCTHVQLRKNTIRQSETLTDIYEQQVLDNLAMFASDPGALPFFAFPNQGGTDVSDSLGADGSLSFSSNTFTGAGLASAGGRGMSESWTLTPVYDARRLELMRAAYQQVLLNAGCATIEDGCPDNDLLLRQFYTGTVAGESIGEFTQRTGRTTPACFQQCKWFGCGSKPPKRKNSMCCKVGSHCGTYVWLLPGGQRELTKLTLVVLDFAFNDAAAAPPTPSDPPESTVNVTKYFSADGQPSTKETAHEVRTEVVPQSRVVTETGEIMNTYQLPMGMKSGLSLPPLAPANTNVLSPRGIELQQRYLQRR</sequence>
<dbReference type="PROSITE" id="PS51257">
    <property type="entry name" value="PROKAR_LIPOPROTEIN"/>
    <property type="match status" value="1"/>
</dbReference>
<dbReference type="EMBL" id="CP036432">
    <property type="protein sequence ID" value="QDV84964.1"/>
    <property type="molecule type" value="Genomic_DNA"/>
</dbReference>
<dbReference type="Proteomes" id="UP000318081">
    <property type="component" value="Chromosome"/>
</dbReference>
<evidence type="ECO:0000313" key="2">
    <source>
        <dbReference type="Proteomes" id="UP000318081"/>
    </source>
</evidence>
<protein>
    <submittedName>
        <fullName evidence="1">Uncharacterized protein</fullName>
    </submittedName>
</protein>
<name>A0ABX5XST5_9BACT</name>
<keyword evidence="2" id="KW-1185">Reference proteome</keyword>
<organism evidence="1 2">
    <name type="scientific">Stieleria magnilauensis</name>
    <dbReference type="NCBI Taxonomy" id="2527963"/>
    <lineage>
        <taxon>Bacteria</taxon>
        <taxon>Pseudomonadati</taxon>
        <taxon>Planctomycetota</taxon>
        <taxon>Planctomycetia</taxon>
        <taxon>Pirellulales</taxon>
        <taxon>Pirellulaceae</taxon>
        <taxon>Stieleria</taxon>
    </lineage>
</organism>
<accession>A0ABX5XST5</accession>
<evidence type="ECO:0000313" key="1">
    <source>
        <dbReference type="EMBL" id="QDV84964.1"/>
    </source>
</evidence>
<reference evidence="1 2" key="1">
    <citation type="submission" date="2019-02" db="EMBL/GenBank/DDBJ databases">
        <title>Deep-cultivation of Planctomycetes and their phenomic and genomic characterization uncovers novel biology.</title>
        <authorList>
            <person name="Wiegand S."/>
            <person name="Jogler M."/>
            <person name="Boedeker C."/>
            <person name="Pinto D."/>
            <person name="Vollmers J."/>
            <person name="Rivas-Marin E."/>
            <person name="Kohn T."/>
            <person name="Peeters S.H."/>
            <person name="Heuer A."/>
            <person name="Rast P."/>
            <person name="Oberbeckmann S."/>
            <person name="Bunk B."/>
            <person name="Jeske O."/>
            <person name="Meyerdierks A."/>
            <person name="Storesund J.E."/>
            <person name="Kallscheuer N."/>
            <person name="Luecker S."/>
            <person name="Lage O.M."/>
            <person name="Pohl T."/>
            <person name="Merkel B.J."/>
            <person name="Hornburger P."/>
            <person name="Mueller R.-W."/>
            <person name="Bruemmer F."/>
            <person name="Labrenz M."/>
            <person name="Spormann A.M."/>
            <person name="Op den Camp H."/>
            <person name="Overmann J."/>
            <person name="Amann R."/>
            <person name="Jetten M.S.M."/>
            <person name="Mascher T."/>
            <person name="Medema M.H."/>
            <person name="Devos D.P."/>
            <person name="Kaster A.-K."/>
            <person name="Ovreas L."/>
            <person name="Rohde M."/>
            <person name="Galperin M.Y."/>
            <person name="Jogler C."/>
        </authorList>
    </citation>
    <scope>NUCLEOTIDE SEQUENCE [LARGE SCALE GENOMIC DNA]</scope>
    <source>
        <strain evidence="1 2">TBK1r</strain>
    </source>
</reference>